<dbReference type="EMBL" id="CALNXK010000039">
    <property type="protein sequence ID" value="CAH3123947.1"/>
    <property type="molecule type" value="Genomic_DNA"/>
</dbReference>
<feature type="compositionally biased region" description="Polar residues" evidence="9">
    <location>
        <begin position="445"/>
        <end position="463"/>
    </location>
</feature>
<keyword evidence="4 10" id="KW-1133">Transmembrane helix</keyword>
<dbReference type="CDD" id="cd14967">
    <property type="entry name" value="7tmA_amine_R-like"/>
    <property type="match status" value="1"/>
</dbReference>
<feature type="region of interest" description="Disordered" evidence="9">
    <location>
        <begin position="440"/>
        <end position="463"/>
    </location>
</feature>
<keyword evidence="8" id="KW-0807">Transducer</keyword>
<feature type="domain" description="G-protein coupled receptors family 1 profile" evidence="11">
    <location>
        <begin position="52"/>
        <end position="287"/>
    </location>
</feature>
<dbReference type="InterPro" id="IPR000276">
    <property type="entry name" value="GPCR_Rhodpsn"/>
</dbReference>
<evidence type="ECO:0000256" key="2">
    <source>
        <dbReference type="ARBA" id="ARBA00022475"/>
    </source>
</evidence>
<dbReference type="PANTHER" id="PTHR24247">
    <property type="entry name" value="5-HYDROXYTRYPTAMINE RECEPTOR"/>
    <property type="match status" value="1"/>
</dbReference>
<dbReference type="InterPro" id="IPR017452">
    <property type="entry name" value="GPCR_Rhodpsn_7TM"/>
</dbReference>
<dbReference type="PANTHER" id="PTHR24247:SF202">
    <property type="entry name" value="5-HYDROXYTRYPTAMINE RECEPTOR 1"/>
    <property type="match status" value="1"/>
</dbReference>
<name>A0ABN8NVM0_9CNID</name>
<evidence type="ECO:0000259" key="11">
    <source>
        <dbReference type="PROSITE" id="PS50262"/>
    </source>
</evidence>
<feature type="compositionally biased region" description="Low complexity" evidence="9">
    <location>
        <begin position="1"/>
        <end position="16"/>
    </location>
</feature>
<feature type="region of interest" description="Disordered" evidence="9">
    <location>
        <begin position="1"/>
        <end position="24"/>
    </location>
</feature>
<dbReference type="Proteomes" id="UP001159405">
    <property type="component" value="Unassembled WGS sequence"/>
</dbReference>
<protein>
    <recommendedName>
        <fullName evidence="11">G-protein coupled receptors family 1 profile domain-containing protein</fullName>
    </recommendedName>
</protein>
<evidence type="ECO:0000256" key="3">
    <source>
        <dbReference type="ARBA" id="ARBA00022692"/>
    </source>
</evidence>
<dbReference type="SUPFAM" id="SSF81321">
    <property type="entry name" value="Family A G protein-coupled receptor-like"/>
    <property type="match status" value="1"/>
</dbReference>
<dbReference type="SMART" id="SM01381">
    <property type="entry name" value="7TM_GPCR_Srsx"/>
    <property type="match status" value="1"/>
</dbReference>
<evidence type="ECO:0000256" key="7">
    <source>
        <dbReference type="ARBA" id="ARBA00023170"/>
    </source>
</evidence>
<reference evidence="12 13" key="1">
    <citation type="submission" date="2022-05" db="EMBL/GenBank/DDBJ databases">
        <authorList>
            <consortium name="Genoscope - CEA"/>
            <person name="William W."/>
        </authorList>
    </citation>
    <scope>NUCLEOTIDE SEQUENCE [LARGE SCALE GENOMIC DNA]</scope>
</reference>
<keyword evidence="2" id="KW-1003">Cell membrane</keyword>
<dbReference type="Gene3D" id="1.20.1070.10">
    <property type="entry name" value="Rhodopsin 7-helix transmembrane proteins"/>
    <property type="match status" value="1"/>
</dbReference>
<gene>
    <name evidence="12" type="ORF">PLOB_00030344</name>
</gene>
<accession>A0ABN8NVM0</accession>
<organism evidence="12 13">
    <name type="scientific">Porites lobata</name>
    <dbReference type="NCBI Taxonomy" id="104759"/>
    <lineage>
        <taxon>Eukaryota</taxon>
        <taxon>Metazoa</taxon>
        <taxon>Cnidaria</taxon>
        <taxon>Anthozoa</taxon>
        <taxon>Hexacorallia</taxon>
        <taxon>Scleractinia</taxon>
        <taxon>Fungiina</taxon>
        <taxon>Poritidae</taxon>
        <taxon>Porites</taxon>
    </lineage>
</organism>
<feature type="transmembrane region" description="Helical" evidence="10">
    <location>
        <begin position="148"/>
        <end position="168"/>
    </location>
</feature>
<dbReference type="PROSITE" id="PS50262">
    <property type="entry name" value="G_PROTEIN_RECEP_F1_2"/>
    <property type="match status" value="1"/>
</dbReference>
<evidence type="ECO:0000256" key="1">
    <source>
        <dbReference type="ARBA" id="ARBA00004651"/>
    </source>
</evidence>
<dbReference type="PRINTS" id="PR00237">
    <property type="entry name" value="GPCRRHODOPSN"/>
</dbReference>
<keyword evidence="13" id="KW-1185">Reference proteome</keyword>
<dbReference type="Pfam" id="PF00001">
    <property type="entry name" value="7tm_1"/>
    <property type="match status" value="2"/>
</dbReference>
<comment type="subcellular location">
    <subcellularLocation>
        <location evidence="1">Cell membrane</location>
        <topology evidence="1">Multi-pass membrane protein</topology>
    </subcellularLocation>
</comment>
<proteinExistence type="predicted"/>
<evidence type="ECO:0000256" key="9">
    <source>
        <dbReference type="SAM" id="MobiDB-lite"/>
    </source>
</evidence>
<evidence type="ECO:0000313" key="13">
    <source>
        <dbReference type="Proteomes" id="UP001159405"/>
    </source>
</evidence>
<evidence type="ECO:0000256" key="4">
    <source>
        <dbReference type="ARBA" id="ARBA00022989"/>
    </source>
</evidence>
<sequence>MLNNTTFTNATNSTNGTGAGHGPRLPPSRQVDVVAMVFSVFFCILALMIVFGNSLVIGAFRVNRRLRTTTNLLLMSLAIADLLIGTVSVPLWVYISVTYTFQGPLYDFYLTFDVICGVSSILNLTAISQERCYALLHPIKHRNIRKRSVVAIIVVVWILSSLAGSMIPVEQEKFYGIIVTVAFFFTPLIVILVAYGTIFHIARAHARGRGVSSFKKDLRIATTVAVVIGLFVICWTPFFGINFAFAVCIATLFKGAGCPGLPTLPTWIFSVSKWLQYGNSVCNPVIYGFRNKDFRRAFRKILLGLCCKKVRLSDYSKSAYGRTVRSAYLRRESSFENSRSVIFPPNVPLGMFDMRDSYRKAIQSGRSKPIKLKFTPKKSVANGLLSINVDAFRTSNEFTSSTSVWNSSSEASVSPAELCNPAFEEDDQTDICPIDQAIPVRDSNDNISSQSTNSMYKSSSKGSVHSDQAYVRFSDSKTKEKDSEPKTFANLGSALERKRSLSEIFLRTTSAKDSLKRKLRSRLSFHKN</sequence>
<evidence type="ECO:0000256" key="5">
    <source>
        <dbReference type="ARBA" id="ARBA00023040"/>
    </source>
</evidence>
<evidence type="ECO:0000256" key="10">
    <source>
        <dbReference type="SAM" id="Phobius"/>
    </source>
</evidence>
<keyword evidence="3 10" id="KW-0812">Transmembrane</keyword>
<feature type="transmembrane region" description="Helical" evidence="10">
    <location>
        <begin position="72"/>
        <end position="96"/>
    </location>
</feature>
<feature type="transmembrane region" description="Helical" evidence="10">
    <location>
        <begin position="174"/>
        <end position="199"/>
    </location>
</feature>
<evidence type="ECO:0000313" key="12">
    <source>
        <dbReference type="EMBL" id="CAH3123947.1"/>
    </source>
</evidence>
<evidence type="ECO:0000256" key="6">
    <source>
        <dbReference type="ARBA" id="ARBA00023136"/>
    </source>
</evidence>
<keyword evidence="7" id="KW-0675">Receptor</keyword>
<evidence type="ECO:0000256" key="8">
    <source>
        <dbReference type="ARBA" id="ARBA00023224"/>
    </source>
</evidence>
<keyword evidence="6 10" id="KW-0472">Membrane</keyword>
<keyword evidence="5" id="KW-0297">G-protein coupled receptor</keyword>
<feature type="transmembrane region" description="Helical" evidence="10">
    <location>
        <begin position="33"/>
        <end position="60"/>
    </location>
</feature>
<comment type="caution">
    <text evidence="12">The sequence shown here is derived from an EMBL/GenBank/DDBJ whole genome shotgun (WGS) entry which is preliminary data.</text>
</comment>
<feature type="transmembrane region" description="Helical" evidence="10">
    <location>
        <begin position="108"/>
        <end position="127"/>
    </location>
</feature>
<feature type="transmembrane region" description="Helical" evidence="10">
    <location>
        <begin position="220"/>
        <end position="253"/>
    </location>
</feature>